<reference evidence="2 3" key="1">
    <citation type="journal article" date="2018" name="Proc. Natl. Acad. Sci. U.S.A.">
        <title>Draft genome sequence of Camellia sinensis var. sinensis provides insights into the evolution of the tea genome and tea quality.</title>
        <authorList>
            <person name="Wei C."/>
            <person name="Yang H."/>
            <person name="Wang S."/>
            <person name="Zhao J."/>
            <person name="Liu C."/>
            <person name="Gao L."/>
            <person name="Xia E."/>
            <person name="Lu Y."/>
            <person name="Tai Y."/>
            <person name="She G."/>
            <person name="Sun J."/>
            <person name="Cao H."/>
            <person name="Tong W."/>
            <person name="Gao Q."/>
            <person name="Li Y."/>
            <person name="Deng W."/>
            <person name="Jiang X."/>
            <person name="Wang W."/>
            <person name="Chen Q."/>
            <person name="Zhang S."/>
            <person name="Li H."/>
            <person name="Wu J."/>
            <person name="Wang P."/>
            <person name="Li P."/>
            <person name="Shi C."/>
            <person name="Zheng F."/>
            <person name="Jian J."/>
            <person name="Huang B."/>
            <person name="Shan D."/>
            <person name="Shi M."/>
            <person name="Fang C."/>
            <person name="Yue Y."/>
            <person name="Li F."/>
            <person name="Li D."/>
            <person name="Wei S."/>
            <person name="Han B."/>
            <person name="Jiang C."/>
            <person name="Yin Y."/>
            <person name="Xia T."/>
            <person name="Zhang Z."/>
            <person name="Bennetzen J.L."/>
            <person name="Zhao S."/>
            <person name="Wan X."/>
        </authorList>
    </citation>
    <scope>NUCLEOTIDE SEQUENCE [LARGE SCALE GENOMIC DNA]</scope>
    <source>
        <strain evidence="3">cv. Shuchazao</strain>
        <tissue evidence="2">Leaf</tissue>
    </source>
</reference>
<protein>
    <recommendedName>
        <fullName evidence="1">PRP8 domain-containing protein</fullName>
    </recommendedName>
</protein>
<sequence length="257" mass="29352">MGSIMIDPLEVHLLDFPNIVIKGSELQLPFQACLKIKKFSDLILKATEPQMVLFNIYDDWLKSISSYTAFSRLILILRALHVNNEKAKMLLKPDKTIVTEPHHIWPSLSDDQWMKTMPKKNNVNTSALTQSEIRDIILGAEITPPSQQRQQIAEIEKQAKEASQLIAVTTRTTNVYGDELIVTTTSPYEQNAFRSKTDWHMRAISATNLYLRVNHIYVNSEDIKPGVALLSWTNDESDPQYERSVEAFSVLSHVTQR</sequence>
<dbReference type="PANTHER" id="PTHR11140">
    <property type="entry name" value="PRE-MRNA SPLICING FACTOR PRP8"/>
    <property type="match status" value="1"/>
</dbReference>
<evidence type="ECO:0000313" key="2">
    <source>
        <dbReference type="EMBL" id="THG15389.1"/>
    </source>
</evidence>
<keyword evidence="3" id="KW-1185">Reference proteome</keyword>
<feature type="domain" description="PRP8" evidence="1">
    <location>
        <begin position="4"/>
        <end position="116"/>
    </location>
</feature>
<dbReference type="InterPro" id="IPR021983">
    <property type="entry name" value="PRP8_domainIV"/>
</dbReference>
<gene>
    <name evidence="2" type="ORF">TEA_013495</name>
</gene>
<comment type="caution">
    <text evidence="2">The sequence shown here is derived from an EMBL/GenBank/DDBJ whole genome shotgun (WGS) entry which is preliminary data.</text>
</comment>
<dbReference type="GO" id="GO:0071013">
    <property type="term" value="C:catalytic step 2 spliceosome"/>
    <property type="evidence" value="ECO:0007669"/>
    <property type="project" value="TreeGrafter"/>
</dbReference>
<dbReference type="InterPro" id="IPR043173">
    <property type="entry name" value="Prp8_domainIV_fingers"/>
</dbReference>
<proteinExistence type="predicted"/>
<dbReference type="GO" id="GO:0030619">
    <property type="term" value="F:U1 snRNA binding"/>
    <property type="evidence" value="ECO:0007669"/>
    <property type="project" value="TreeGrafter"/>
</dbReference>
<dbReference type="GO" id="GO:0000244">
    <property type="term" value="P:spliceosomal tri-snRNP complex assembly"/>
    <property type="evidence" value="ECO:0007669"/>
    <property type="project" value="TreeGrafter"/>
</dbReference>
<dbReference type="AlphaFoldDB" id="A0A4S4EG34"/>
<dbReference type="InterPro" id="IPR043172">
    <property type="entry name" value="Prp8_domainIV_palm"/>
</dbReference>
<dbReference type="InterPro" id="IPR027652">
    <property type="entry name" value="PRP8"/>
</dbReference>
<dbReference type="Pfam" id="PF12134">
    <property type="entry name" value="PRP8_domainIV"/>
    <property type="match status" value="1"/>
</dbReference>
<dbReference type="GO" id="GO:0030623">
    <property type="term" value="F:U5 snRNA binding"/>
    <property type="evidence" value="ECO:0007669"/>
    <property type="project" value="TreeGrafter"/>
</dbReference>
<dbReference type="Gene3D" id="3.40.140.10">
    <property type="entry name" value="Cytidine Deaminase, domain 2"/>
    <property type="match status" value="1"/>
</dbReference>
<dbReference type="SUPFAM" id="SSF53098">
    <property type="entry name" value="Ribonuclease H-like"/>
    <property type="match status" value="1"/>
</dbReference>
<dbReference type="InterPro" id="IPR012337">
    <property type="entry name" value="RNaseH-like_sf"/>
</dbReference>
<dbReference type="STRING" id="542762.A0A4S4EG34"/>
<dbReference type="PANTHER" id="PTHR11140:SF0">
    <property type="entry name" value="PRE-MRNA-PROCESSING-SPLICING FACTOR 8"/>
    <property type="match status" value="1"/>
</dbReference>
<name>A0A4S4EG34_CAMSN</name>
<accession>A0A4S4EG34</accession>
<organism evidence="2 3">
    <name type="scientific">Camellia sinensis var. sinensis</name>
    <name type="common">China tea</name>
    <dbReference type="NCBI Taxonomy" id="542762"/>
    <lineage>
        <taxon>Eukaryota</taxon>
        <taxon>Viridiplantae</taxon>
        <taxon>Streptophyta</taxon>
        <taxon>Embryophyta</taxon>
        <taxon>Tracheophyta</taxon>
        <taxon>Spermatophyta</taxon>
        <taxon>Magnoliopsida</taxon>
        <taxon>eudicotyledons</taxon>
        <taxon>Gunneridae</taxon>
        <taxon>Pentapetalae</taxon>
        <taxon>asterids</taxon>
        <taxon>Ericales</taxon>
        <taxon>Theaceae</taxon>
        <taxon>Camellia</taxon>
    </lineage>
</organism>
<dbReference type="EMBL" id="SDRB02004758">
    <property type="protein sequence ID" value="THG15389.1"/>
    <property type="molecule type" value="Genomic_DNA"/>
</dbReference>
<dbReference type="Proteomes" id="UP000306102">
    <property type="component" value="Unassembled WGS sequence"/>
</dbReference>
<dbReference type="GO" id="GO:0017070">
    <property type="term" value="F:U6 snRNA binding"/>
    <property type="evidence" value="ECO:0007669"/>
    <property type="project" value="TreeGrafter"/>
</dbReference>
<dbReference type="Gene3D" id="1.20.80.40">
    <property type="match status" value="1"/>
</dbReference>
<dbReference type="GO" id="GO:0005682">
    <property type="term" value="C:U5 snRNP"/>
    <property type="evidence" value="ECO:0007669"/>
    <property type="project" value="TreeGrafter"/>
</dbReference>
<evidence type="ECO:0000313" key="3">
    <source>
        <dbReference type="Proteomes" id="UP000306102"/>
    </source>
</evidence>
<dbReference type="GO" id="GO:0097157">
    <property type="term" value="F:pre-mRNA intronic binding"/>
    <property type="evidence" value="ECO:0007669"/>
    <property type="project" value="TreeGrafter"/>
</dbReference>
<dbReference type="GO" id="GO:0030620">
    <property type="term" value="F:U2 snRNA binding"/>
    <property type="evidence" value="ECO:0007669"/>
    <property type="project" value="TreeGrafter"/>
</dbReference>
<dbReference type="Gene3D" id="3.30.420.230">
    <property type="match status" value="1"/>
</dbReference>
<evidence type="ECO:0000259" key="1">
    <source>
        <dbReference type="Pfam" id="PF12134"/>
    </source>
</evidence>